<dbReference type="InterPro" id="IPR051907">
    <property type="entry name" value="DoxX-like_oxidoreductase"/>
</dbReference>
<name>A0A327SI57_9SPHI</name>
<keyword evidence="4 7" id="KW-0812">Transmembrane</keyword>
<organism evidence="8 9">
    <name type="scientific">Pedobacter cryoconitis</name>
    <dbReference type="NCBI Taxonomy" id="188932"/>
    <lineage>
        <taxon>Bacteria</taxon>
        <taxon>Pseudomonadati</taxon>
        <taxon>Bacteroidota</taxon>
        <taxon>Sphingobacteriia</taxon>
        <taxon>Sphingobacteriales</taxon>
        <taxon>Sphingobacteriaceae</taxon>
        <taxon>Pedobacter</taxon>
    </lineage>
</organism>
<evidence type="ECO:0000256" key="6">
    <source>
        <dbReference type="ARBA" id="ARBA00023136"/>
    </source>
</evidence>
<evidence type="ECO:0000313" key="8">
    <source>
        <dbReference type="EMBL" id="RAJ27293.1"/>
    </source>
</evidence>
<comment type="subcellular location">
    <subcellularLocation>
        <location evidence="1">Cell membrane</location>
        <topology evidence="1">Multi-pass membrane protein</topology>
    </subcellularLocation>
</comment>
<evidence type="ECO:0000256" key="1">
    <source>
        <dbReference type="ARBA" id="ARBA00004651"/>
    </source>
</evidence>
<dbReference type="Pfam" id="PF07681">
    <property type="entry name" value="DoxX"/>
    <property type="match status" value="1"/>
</dbReference>
<dbReference type="InterPro" id="IPR032808">
    <property type="entry name" value="DoxX"/>
</dbReference>
<evidence type="ECO:0000256" key="5">
    <source>
        <dbReference type="ARBA" id="ARBA00022989"/>
    </source>
</evidence>
<protein>
    <submittedName>
        <fullName evidence="8">Putative oxidoreductase</fullName>
    </submittedName>
</protein>
<evidence type="ECO:0000313" key="9">
    <source>
        <dbReference type="Proteomes" id="UP000249754"/>
    </source>
</evidence>
<reference evidence="8 9" key="1">
    <citation type="submission" date="2018-06" db="EMBL/GenBank/DDBJ databases">
        <title>Genomic Encyclopedia of Archaeal and Bacterial Type Strains, Phase II (KMG-II): from individual species to whole genera.</title>
        <authorList>
            <person name="Goeker M."/>
        </authorList>
    </citation>
    <scope>NUCLEOTIDE SEQUENCE [LARGE SCALE GENOMIC DNA]</scope>
    <source>
        <strain evidence="8 9">DSM 14825</strain>
    </source>
</reference>
<dbReference type="PANTHER" id="PTHR33452:SF19">
    <property type="entry name" value="DOXX FAMILY PROTEIN"/>
    <property type="match status" value="1"/>
</dbReference>
<feature type="transmembrane region" description="Helical" evidence="7">
    <location>
        <begin position="114"/>
        <end position="135"/>
    </location>
</feature>
<dbReference type="RefSeq" id="WP_111634996.1">
    <property type="nucleotide sequence ID" value="NZ_QLLR01000020.1"/>
</dbReference>
<evidence type="ECO:0000256" key="2">
    <source>
        <dbReference type="ARBA" id="ARBA00006679"/>
    </source>
</evidence>
<keyword evidence="5 7" id="KW-1133">Transmembrane helix</keyword>
<feature type="transmembrane region" description="Helical" evidence="7">
    <location>
        <begin position="84"/>
        <end position="102"/>
    </location>
</feature>
<sequence>MKKIYSYLSDQLKKADFLPLLLIRLTLAYGFYNPAKMKWSDINAIGEWFGTIGIPAPYFNAYLAAGTEALGVVLLILGLGTRLISIPLIITMVVAIVTVHWANGFEAAENGYEIPLYYLLMLFTLLIFGPGKASLDELMRKKN</sequence>
<evidence type="ECO:0000256" key="7">
    <source>
        <dbReference type="SAM" id="Phobius"/>
    </source>
</evidence>
<dbReference type="EMBL" id="QLLR01000020">
    <property type="protein sequence ID" value="RAJ27293.1"/>
    <property type="molecule type" value="Genomic_DNA"/>
</dbReference>
<comment type="similarity">
    <text evidence="2">Belongs to the DoxX family.</text>
</comment>
<dbReference type="OrthoDB" id="9808524at2"/>
<keyword evidence="3" id="KW-1003">Cell membrane</keyword>
<dbReference type="GO" id="GO:0005886">
    <property type="term" value="C:plasma membrane"/>
    <property type="evidence" value="ECO:0007669"/>
    <property type="project" value="UniProtKB-SubCell"/>
</dbReference>
<comment type="caution">
    <text evidence="8">The sequence shown here is derived from an EMBL/GenBank/DDBJ whole genome shotgun (WGS) entry which is preliminary data.</text>
</comment>
<proteinExistence type="inferred from homology"/>
<keyword evidence="6 7" id="KW-0472">Membrane</keyword>
<gene>
    <name evidence="8" type="ORF">LY11_03584</name>
</gene>
<feature type="transmembrane region" description="Helical" evidence="7">
    <location>
        <begin position="12"/>
        <end position="32"/>
    </location>
</feature>
<dbReference type="PANTHER" id="PTHR33452">
    <property type="entry name" value="OXIDOREDUCTASE CATD-RELATED"/>
    <property type="match status" value="1"/>
</dbReference>
<accession>A0A327SI57</accession>
<evidence type="ECO:0000256" key="4">
    <source>
        <dbReference type="ARBA" id="ARBA00022692"/>
    </source>
</evidence>
<dbReference type="AlphaFoldDB" id="A0A327SI57"/>
<evidence type="ECO:0000256" key="3">
    <source>
        <dbReference type="ARBA" id="ARBA00022475"/>
    </source>
</evidence>
<feature type="transmembrane region" description="Helical" evidence="7">
    <location>
        <begin position="58"/>
        <end position="77"/>
    </location>
</feature>
<dbReference type="Proteomes" id="UP000249754">
    <property type="component" value="Unassembled WGS sequence"/>
</dbReference>